<evidence type="ECO:0000256" key="3">
    <source>
        <dbReference type="ARBA" id="ARBA00022679"/>
    </source>
</evidence>
<feature type="transmembrane region" description="Helical" evidence="4">
    <location>
        <begin position="335"/>
        <end position="354"/>
    </location>
</feature>
<organism evidence="5 6">
    <name type="scientific">Fimbriiglobus ruber</name>
    <dbReference type="NCBI Taxonomy" id="1908690"/>
    <lineage>
        <taxon>Bacteria</taxon>
        <taxon>Pseudomonadati</taxon>
        <taxon>Planctomycetota</taxon>
        <taxon>Planctomycetia</taxon>
        <taxon>Gemmatales</taxon>
        <taxon>Gemmataceae</taxon>
        <taxon>Fimbriiglobus</taxon>
    </lineage>
</organism>
<keyword evidence="2" id="KW-0328">Glycosyltransferase</keyword>
<gene>
    <name evidence="5" type="ORF">FRUB_00483</name>
</gene>
<evidence type="ECO:0000313" key="6">
    <source>
        <dbReference type="Proteomes" id="UP000214646"/>
    </source>
</evidence>
<dbReference type="CDD" id="cd06438">
    <property type="entry name" value="EpsO_like"/>
    <property type="match status" value="1"/>
</dbReference>
<feature type="transmembrane region" description="Helical" evidence="4">
    <location>
        <begin position="6"/>
        <end position="29"/>
    </location>
</feature>
<comment type="similarity">
    <text evidence="1">Belongs to the glycosyltransferase 2 family.</text>
</comment>
<dbReference type="EMBL" id="NIDE01000001">
    <property type="protein sequence ID" value="OWK46784.1"/>
    <property type="molecule type" value="Genomic_DNA"/>
</dbReference>
<dbReference type="Gene3D" id="3.90.550.10">
    <property type="entry name" value="Spore Coat Polysaccharide Biosynthesis Protein SpsA, Chain A"/>
    <property type="match status" value="1"/>
</dbReference>
<dbReference type="GO" id="GO:0016757">
    <property type="term" value="F:glycosyltransferase activity"/>
    <property type="evidence" value="ECO:0007669"/>
    <property type="project" value="UniProtKB-KW"/>
</dbReference>
<evidence type="ECO:0000256" key="4">
    <source>
        <dbReference type="SAM" id="Phobius"/>
    </source>
</evidence>
<evidence type="ECO:0000256" key="2">
    <source>
        <dbReference type="ARBA" id="ARBA00022676"/>
    </source>
</evidence>
<dbReference type="Pfam" id="PF13641">
    <property type="entry name" value="Glyco_tranf_2_3"/>
    <property type="match status" value="1"/>
</dbReference>
<proteinExistence type="inferred from homology"/>
<keyword evidence="4" id="KW-1133">Transmembrane helix</keyword>
<accession>A0A225E4U3</accession>
<dbReference type="Proteomes" id="UP000214646">
    <property type="component" value="Unassembled WGS sequence"/>
</dbReference>
<name>A0A225E4U3_9BACT</name>
<keyword evidence="4" id="KW-0472">Membrane</keyword>
<comment type="caution">
    <text evidence="5">The sequence shown here is derived from an EMBL/GenBank/DDBJ whole genome shotgun (WGS) entry which is preliminary data.</text>
</comment>
<dbReference type="AlphaFoldDB" id="A0A225E4U3"/>
<keyword evidence="4" id="KW-0812">Transmembrane</keyword>
<evidence type="ECO:0000313" key="5">
    <source>
        <dbReference type="EMBL" id="OWK46784.1"/>
    </source>
</evidence>
<dbReference type="SUPFAM" id="SSF53448">
    <property type="entry name" value="Nucleotide-diphospho-sugar transferases"/>
    <property type="match status" value="1"/>
</dbReference>
<dbReference type="OrthoDB" id="9797391at2"/>
<reference evidence="6" key="1">
    <citation type="submission" date="2017-06" db="EMBL/GenBank/DDBJ databases">
        <title>Genome analysis of Fimbriiglobus ruber SP5, the first member of the order Planctomycetales with confirmed chitinolytic capability.</title>
        <authorList>
            <person name="Ravin N.V."/>
            <person name="Rakitin A.L."/>
            <person name="Ivanova A.A."/>
            <person name="Beletsky A.V."/>
            <person name="Kulichevskaya I.S."/>
            <person name="Mardanov A.V."/>
            <person name="Dedysh S.N."/>
        </authorList>
    </citation>
    <scope>NUCLEOTIDE SEQUENCE [LARGE SCALE GENOMIC DNA]</scope>
    <source>
        <strain evidence="6">SP5</strain>
    </source>
</reference>
<dbReference type="PANTHER" id="PTHR43630:SF1">
    <property type="entry name" value="POLY-BETA-1,6-N-ACETYL-D-GLUCOSAMINE SYNTHASE"/>
    <property type="match status" value="1"/>
</dbReference>
<dbReference type="RefSeq" id="WP_088251970.1">
    <property type="nucleotide sequence ID" value="NZ_NIDE01000001.1"/>
</dbReference>
<dbReference type="PANTHER" id="PTHR43630">
    <property type="entry name" value="POLY-BETA-1,6-N-ACETYL-D-GLUCOSAMINE SYNTHASE"/>
    <property type="match status" value="1"/>
</dbReference>
<feature type="transmembrane region" description="Helical" evidence="4">
    <location>
        <begin position="280"/>
        <end position="299"/>
    </location>
</feature>
<feature type="transmembrane region" description="Helical" evidence="4">
    <location>
        <begin position="305"/>
        <end position="323"/>
    </location>
</feature>
<sequence length="377" mass="39798">MLYALIGAALLGPATLVCLYYLVLTGIGWRPRSVSRGSIPNLRLAILIPAHDEEDGLPVTLRSISESDYPPDLIRVVVVADNCSDRTAAVARSFGAEVIERVDPLLKGKGYALAKGLPVALDGPTDAVVIVDADAELAADCLRKLAVELADGAAVAQAAVAIRGRHGCSVGLIGAVGSEIENGVSAGRDRLGLSVPLRGSGMAFRREVLDSIPWKAFGITEDAEYDAALRRARVRVRFVTEARLRTGAPPTPEAMLTQRRRWRAALHTGRPDGILASKPIVLAHLVATAAITLTTAAVLPVDWAVGAIAWVAGLIALTGLVYVRAFRRVGQSASVYSTAVIAYRLVGVGVAAAVSRNRHWERTPRTADATFVAADGQ</sequence>
<evidence type="ECO:0000256" key="1">
    <source>
        <dbReference type="ARBA" id="ARBA00006739"/>
    </source>
</evidence>
<protein>
    <submittedName>
        <fullName evidence="5">Glycosyl transferase family 2</fullName>
    </submittedName>
</protein>
<keyword evidence="6" id="KW-1185">Reference proteome</keyword>
<keyword evidence="3 5" id="KW-0808">Transferase</keyword>
<dbReference type="InterPro" id="IPR029044">
    <property type="entry name" value="Nucleotide-diphossugar_trans"/>
</dbReference>